<proteinExistence type="predicted"/>
<comment type="caution">
    <text evidence="2">The sequence shown here is derived from an EMBL/GenBank/DDBJ whole genome shotgun (WGS) entry which is preliminary data.</text>
</comment>
<dbReference type="AlphaFoldDB" id="A0A242JVP5"/>
<gene>
    <name evidence="2" type="ORF">A5844_002673</name>
</gene>
<dbReference type="Proteomes" id="UP000194933">
    <property type="component" value="Unassembled WGS sequence"/>
</dbReference>
<organism evidence="2 3">
    <name type="scientific">Candidatus Enterococcus wittei</name>
    <dbReference type="NCBI Taxonomy" id="1987383"/>
    <lineage>
        <taxon>Bacteria</taxon>
        <taxon>Bacillati</taxon>
        <taxon>Bacillota</taxon>
        <taxon>Bacilli</taxon>
        <taxon>Lactobacillales</taxon>
        <taxon>Enterococcaceae</taxon>
        <taxon>Enterococcus</taxon>
    </lineage>
</organism>
<feature type="compositionally biased region" description="Basic and acidic residues" evidence="1">
    <location>
        <begin position="54"/>
        <end position="130"/>
    </location>
</feature>
<reference evidence="2 3" key="1">
    <citation type="submission" date="2017-05" db="EMBL/GenBank/DDBJ databases">
        <title>The Genome Sequence of Enterococcus sp. 10A9_DIV0425.</title>
        <authorList>
            <consortium name="The Broad Institute Genomics Platform"/>
            <consortium name="The Broad Institute Genomic Center for Infectious Diseases"/>
            <person name="Earl A."/>
            <person name="Manson A."/>
            <person name="Schwartman J."/>
            <person name="Gilmore M."/>
            <person name="Abouelleil A."/>
            <person name="Cao P."/>
            <person name="Chapman S."/>
            <person name="Cusick C."/>
            <person name="Shea T."/>
            <person name="Young S."/>
            <person name="Neafsey D."/>
            <person name="Nusbaum C."/>
            <person name="Birren B."/>
        </authorList>
    </citation>
    <scope>NUCLEOTIDE SEQUENCE [LARGE SCALE GENOMIC DNA]</scope>
    <source>
        <strain evidence="2 3">10A9_DIV0425</strain>
    </source>
</reference>
<dbReference type="STRING" id="1987383.A5844_002673"/>
<sequence>MMQPDKDPEVSHLERIFMWLATNAPVFAWKATVWTGDKVIDLGKTVGKKITGNQKEEQEQSKDKDREKDKEKDKEKKKDIKREKDKNKDIERDKNKDKIKEKNEEKSKTKDKNKEKNKIKNKDKNKEKNKIKNKNQTNSLKTAITRNPETGEQGHMTPTQRRSSISSKVSLNRNGQMPLKRSLSLDRGMSAAKNMSGPSPLKRSASMDLGLPKLDFLKQSATLRANILNNARASVPNPVKDITNPGFVK</sequence>
<evidence type="ECO:0000313" key="3">
    <source>
        <dbReference type="Proteomes" id="UP000194933"/>
    </source>
</evidence>
<evidence type="ECO:0000256" key="1">
    <source>
        <dbReference type="SAM" id="MobiDB-lite"/>
    </source>
</evidence>
<name>A0A242JVP5_9ENTE</name>
<dbReference type="EMBL" id="NGMO01000005">
    <property type="protein sequence ID" value="OTP06967.1"/>
    <property type="molecule type" value="Genomic_DNA"/>
</dbReference>
<keyword evidence="3" id="KW-1185">Reference proteome</keyword>
<evidence type="ECO:0000313" key="2">
    <source>
        <dbReference type="EMBL" id="OTP06967.1"/>
    </source>
</evidence>
<feature type="compositionally biased region" description="Polar residues" evidence="1">
    <location>
        <begin position="140"/>
        <end position="175"/>
    </location>
</feature>
<protein>
    <submittedName>
        <fullName evidence="2">Uncharacterized protein</fullName>
    </submittedName>
</protein>
<feature type="region of interest" description="Disordered" evidence="1">
    <location>
        <begin position="44"/>
        <end position="206"/>
    </location>
</feature>
<accession>A0A242JVP5</accession>
<dbReference type="RefSeq" id="WP_136382519.1">
    <property type="nucleotide sequence ID" value="NZ_NGMO01000005.1"/>
</dbReference>